<name>A0A1H0H2I4_9ACTN</name>
<keyword evidence="3" id="KW-0808">Transferase</keyword>
<dbReference type="EMBL" id="FNIC01000006">
    <property type="protein sequence ID" value="SDO13456.1"/>
    <property type="molecule type" value="Genomic_DNA"/>
</dbReference>
<dbReference type="PROSITE" id="PS51186">
    <property type="entry name" value="GNAT"/>
    <property type="match status" value="1"/>
</dbReference>
<organism evidence="3 4">
    <name type="scientific">Nocardioides szechwanensis</name>
    <dbReference type="NCBI Taxonomy" id="1005944"/>
    <lineage>
        <taxon>Bacteria</taxon>
        <taxon>Bacillati</taxon>
        <taxon>Actinomycetota</taxon>
        <taxon>Actinomycetes</taxon>
        <taxon>Propionibacteriales</taxon>
        <taxon>Nocardioidaceae</taxon>
        <taxon>Nocardioides</taxon>
    </lineage>
</organism>
<dbReference type="GO" id="GO:0046677">
    <property type="term" value="P:response to antibiotic"/>
    <property type="evidence" value="ECO:0007669"/>
    <property type="project" value="UniProtKB-KW"/>
</dbReference>
<dbReference type="OrthoDB" id="9814648at2"/>
<evidence type="ECO:0000313" key="3">
    <source>
        <dbReference type="EMBL" id="SDO13456.1"/>
    </source>
</evidence>
<dbReference type="Proteomes" id="UP000199004">
    <property type="component" value="Unassembled WGS sequence"/>
</dbReference>
<proteinExistence type="predicted"/>
<dbReference type="STRING" id="1005944.SAMN05192576_3440"/>
<dbReference type="GO" id="GO:0016410">
    <property type="term" value="F:N-acyltransferase activity"/>
    <property type="evidence" value="ECO:0007669"/>
    <property type="project" value="TreeGrafter"/>
</dbReference>
<evidence type="ECO:0000256" key="1">
    <source>
        <dbReference type="ARBA" id="ARBA00023251"/>
    </source>
</evidence>
<accession>A0A1H0H2I4</accession>
<evidence type="ECO:0000259" key="2">
    <source>
        <dbReference type="PROSITE" id="PS51186"/>
    </source>
</evidence>
<protein>
    <submittedName>
        <fullName evidence="3">Aminoglycoside 6'-N-acetyltransferase</fullName>
    </submittedName>
</protein>
<dbReference type="SUPFAM" id="SSF55729">
    <property type="entry name" value="Acyl-CoA N-acyltransferases (Nat)"/>
    <property type="match status" value="1"/>
</dbReference>
<gene>
    <name evidence="3" type="ORF">SAMN05192576_3440</name>
</gene>
<dbReference type="AlphaFoldDB" id="A0A1H0H2I4"/>
<feature type="domain" description="N-acetyltransferase" evidence="2">
    <location>
        <begin position="57"/>
        <end position="226"/>
    </location>
</feature>
<dbReference type="InterPro" id="IPR000182">
    <property type="entry name" value="GNAT_dom"/>
</dbReference>
<dbReference type="Pfam" id="PF13523">
    <property type="entry name" value="Acetyltransf_8"/>
    <property type="match status" value="1"/>
</dbReference>
<keyword evidence="4" id="KW-1185">Reference proteome</keyword>
<dbReference type="InterPro" id="IPR016181">
    <property type="entry name" value="Acyl_CoA_acyltransferase"/>
</dbReference>
<sequence length="232" mass="25644">MRLVVSDRGHDLLGAVHAGESWASAARRTVASLHADPVPVDLSSETLQFRIDHDNRVTVRAMTQGDLADVTRWRQSEHVHRWWASDGDPTPEAVQAAYGPAVDGMTPTRMYVAEVNGRSIGFLQDYLIADYPEFALLCPHPQAVGVDFAIGEIAWVGRGFGPRILWAWMERARKRFPQATSFFAAPDHRNRASLRMLAKVGFTEGLWFDEPKSDGTVDTVVGCTLDVSTVLG</sequence>
<dbReference type="Gene3D" id="3.40.630.30">
    <property type="match status" value="1"/>
</dbReference>
<reference evidence="3 4" key="1">
    <citation type="submission" date="2016-10" db="EMBL/GenBank/DDBJ databases">
        <authorList>
            <person name="de Groot N.N."/>
        </authorList>
    </citation>
    <scope>NUCLEOTIDE SEQUENCE [LARGE SCALE GENOMIC DNA]</scope>
    <source>
        <strain evidence="3 4">CGMCC 1.11147</strain>
    </source>
</reference>
<dbReference type="PANTHER" id="PTHR31438:SF1">
    <property type="entry name" value="LYSINE N-ACYLTRANSFERASE C17G9.06C-RELATED"/>
    <property type="match status" value="1"/>
</dbReference>
<dbReference type="PANTHER" id="PTHR31438">
    <property type="entry name" value="LYSINE N-ACYLTRANSFERASE C17G9.06C-RELATED"/>
    <property type="match status" value="1"/>
</dbReference>
<keyword evidence="1" id="KW-0046">Antibiotic resistance</keyword>
<evidence type="ECO:0000313" key="4">
    <source>
        <dbReference type="Proteomes" id="UP000199004"/>
    </source>
</evidence>